<dbReference type="InterPro" id="IPR004089">
    <property type="entry name" value="MCPsignal_dom"/>
</dbReference>
<evidence type="ECO:0000259" key="6">
    <source>
        <dbReference type="PROSITE" id="PS50111"/>
    </source>
</evidence>
<keyword evidence="5" id="KW-0812">Transmembrane</keyword>
<dbReference type="PROSITE" id="PS50111">
    <property type="entry name" value="CHEMOTAXIS_TRANSDUC_2"/>
    <property type="match status" value="1"/>
</dbReference>
<feature type="transmembrane region" description="Helical" evidence="5">
    <location>
        <begin position="322"/>
        <end position="342"/>
    </location>
</feature>
<dbReference type="GO" id="GO:0016020">
    <property type="term" value="C:membrane"/>
    <property type="evidence" value="ECO:0007669"/>
    <property type="project" value="InterPro"/>
</dbReference>
<sequence>MLKNLSVATKLLIMIALVTVAGLTAGTVALSIKATGDIEALSFDQGNQMAHRYAEMVRREANDAMDIARVVAVTAARMKAAGTTDRAALNAVLKGLLDTNPKLFGIWLGFEPNALDGRDREFVNSPGSDKTGRYLTYWNRANGAPALEALSTYDSPGEESDWYNLPMKTRKEQVIEPYSYAVGGKQVLMVSFSVPVIVNDQVIGVAGVDISNDGVWEILKTAKPFGTGAIFAISNKGKWIAYSNTEHLGQPIEKTNPRLEAVKPFIRDGKPYQQFSVSASLGTEVKQLFLPVEVGGSAAPWSVLVNLPLDKVRAPVHELNTFLIAGCLVMLAALLAALAVASRQILGRPLRRTIATLNAVTSGDTTARVTDLDRSDEIGLISQALLRFQQNTLRLQEVEAERRRDEEEAAERRRAELAAVARQFEASVGTEVREAASQATALTADAQGLSAMAEQADRKAQEVASAADQASVNVQTVSAAAEELSHSIREINERLAQSSRLTSDAVGEVKRTNATVEGLASAAQKIGDVVGLIQSIAGQTNLLALNATIEAARAGEAGKGFAVVASEVKSLANQTAKATEEISAQIADMQSASAGVVQAIQGIGQTILSIDQTISAVAAAAEEQGAATQEISRNVHEAASGTHSVSENIVEVTRVAGETGSMADRMRVAVGEMNGRFDRLRTEVERFVSTIRAA</sequence>
<name>A0A2S2CL16_9PROT</name>
<evidence type="ECO:0000256" key="5">
    <source>
        <dbReference type="SAM" id="Phobius"/>
    </source>
</evidence>
<protein>
    <submittedName>
        <fullName evidence="8">Methyl-accepting chemotaxis protein</fullName>
    </submittedName>
</protein>
<accession>A0A2S2CL16</accession>
<dbReference type="CDD" id="cd06225">
    <property type="entry name" value="HAMP"/>
    <property type="match status" value="1"/>
</dbReference>
<dbReference type="SMART" id="SM00283">
    <property type="entry name" value="MA"/>
    <property type="match status" value="1"/>
</dbReference>
<feature type="domain" description="HAMP" evidence="7">
    <location>
        <begin position="344"/>
        <end position="397"/>
    </location>
</feature>
<comment type="similarity">
    <text evidence="2">Belongs to the methyl-accepting chemotaxis (MCP) protein family.</text>
</comment>
<evidence type="ECO:0000256" key="1">
    <source>
        <dbReference type="ARBA" id="ARBA00023224"/>
    </source>
</evidence>
<dbReference type="AlphaFoldDB" id="A0A2S2CL16"/>
<dbReference type="CDD" id="cd12913">
    <property type="entry name" value="PDC1_MCP_like"/>
    <property type="match status" value="1"/>
</dbReference>
<evidence type="ECO:0000313" key="9">
    <source>
        <dbReference type="Proteomes" id="UP000245629"/>
    </source>
</evidence>
<dbReference type="Gene3D" id="3.30.450.20">
    <property type="entry name" value="PAS domain"/>
    <property type="match status" value="2"/>
</dbReference>
<keyword evidence="5" id="KW-0472">Membrane</keyword>
<keyword evidence="4" id="KW-0175">Coiled coil</keyword>
<evidence type="ECO:0000256" key="4">
    <source>
        <dbReference type="SAM" id="Coils"/>
    </source>
</evidence>
<evidence type="ECO:0000256" key="3">
    <source>
        <dbReference type="PROSITE-ProRule" id="PRU00284"/>
    </source>
</evidence>
<dbReference type="SMART" id="SM00304">
    <property type="entry name" value="HAMP"/>
    <property type="match status" value="1"/>
</dbReference>
<dbReference type="OrthoDB" id="9814362at2"/>
<dbReference type="KEGG" id="azz:DEW08_02185"/>
<feature type="coiled-coil region" evidence="4">
    <location>
        <begin position="388"/>
        <end position="415"/>
    </location>
</feature>
<dbReference type="PROSITE" id="PS50885">
    <property type="entry name" value="HAMP"/>
    <property type="match status" value="1"/>
</dbReference>
<evidence type="ECO:0000256" key="2">
    <source>
        <dbReference type="ARBA" id="ARBA00029447"/>
    </source>
</evidence>
<evidence type="ECO:0000259" key="7">
    <source>
        <dbReference type="PROSITE" id="PS50885"/>
    </source>
</evidence>
<dbReference type="PANTHER" id="PTHR32089:SF112">
    <property type="entry name" value="LYSOZYME-LIKE PROTEIN-RELATED"/>
    <property type="match status" value="1"/>
</dbReference>
<feature type="domain" description="Methyl-accepting transducer" evidence="6">
    <location>
        <begin position="431"/>
        <end position="674"/>
    </location>
</feature>
<keyword evidence="1 3" id="KW-0807">Transducer</keyword>
<gene>
    <name evidence="8" type="ORF">DEW08_02185</name>
</gene>
<keyword evidence="9" id="KW-1185">Reference proteome</keyword>
<reference evidence="9" key="1">
    <citation type="submission" date="2018-05" db="EMBL/GenBank/DDBJ databases">
        <title>Azospirillum thermophila sp. nov., a novel isolated from hot spring.</title>
        <authorList>
            <person name="Zhao Z."/>
        </authorList>
    </citation>
    <scope>NUCLEOTIDE SEQUENCE [LARGE SCALE GENOMIC DNA]</scope>
    <source>
        <strain evidence="9">CFH 70021</strain>
    </source>
</reference>
<evidence type="ECO:0000313" key="8">
    <source>
        <dbReference type="EMBL" id="AWK85146.1"/>
    </source>
</evidence>
<dbReference type="Gene3D" id="1.10.287.950">
    <property type="entry name" value="Methyl-accepting chemotaxis protein"/>
    <property type="match status" value="1"/>
</dbReference>
<dbReference type="Proteomes" id="UP000245629">
    <property type="component" value="Chromosome 1"/>
</dbReference>
<dbReference type="GO" id="GO:0007165">
    <property type="term" value="P:signal transduction"/>
    <property type="evidence" value="ECO:0007669"/>
    <property type="project" value="UniProtKB-KW"/>
</dbReference>
<dbReference type="Pfam" id="PF00672">
    <property type="entry name" value="HAMP"/>
    <property type="match status" value="1"/>
</dbReference>
<dbReference type="PANTHER" id="PTHR32089">
    <property type="entry name" value="METHYL-ACCEPTING CHEMOTAXIS PROTEIN MCPB"/>
    <property type="match status" value="1"/>
</dbReference>
<keyword evidence="5" id="KW-1133">Transmembrane helix</keyword>
<dbReference type="Pfam" id="PF22673">
    <property type="entry name" value="MCP-like_PDC_1"/>
    <property type="match status" value="1"/>
</dbReference>
<dbReference type="EMBL" id="CP029352">
    <property type="protein sequence ID" value="AWK85146.1"/>
    <property type="molecule type" value="Genomic_DNA"/>
</dbReference>
<proteinExistence type="inferred from homology"/>
<dbReference type="Gene3D" id="6.10.340.10">
    <property type="match status" value="1"/>
</dbReference>
<dbReference type="InterPro" id="IPR003660">
    <property type="entry name" value="HAMP_dom"/>
</dbReference>
<organism evidence="8 9">
    <name type="scientific">Azospirillum thermophilum</name>
    <dbReference type="NCBI Taxonomy" id="2202148"/>
    <lineage>
        <taxon>Bacteria</taxon>
        <taxon>Pseudomonadati</taxon>
        <taxon>Pseudomonadota</taxon>
        <taxon>Alphaproteobacteria</taxon>
        <taxon>Rhodospirillales</taxon>
        <taxon>Azospirillaceae</taxon>
        <taxon>Azospirillum</taxon>
    </lineage>
</organism>
<dbReference type="SUPFAM" id="SSF58104">
    <property type="entry name" value="Methyl-accepting chemotaxis protein (MCP) signaling domain"/>
    <property type="match status" value="1"/>
</dbReference>
<dbReference type="Pfam" id="PF00015">
    <property type="entry name" value="MCPsignal"/>
    <property type="match status" value="1"/>
</dbReference>